<keyword evidence="3" id="KW-0560">Oxidoreductase</keyword>
<evidence type="ECO:0000313" key="5">
    <source>
        <dbReference type="Proteomes" id="UP001305779"/>
    </source>
</evidence>
<keyword evidence="2" id="KW-0521">NADP</keyword>
<reference evidence="4 5" key="1">
    <citation type="journal article" date="2023" name="G3 (Bethesda)">
        <title>A chromosome-level genome assembly of Zasmidium syzygii isolated from banana leaves.</title>
        <authorList>
            <person name="van Westerhoven A.C."/>
            <person name="Mehrabi R."/>
            <person name="Talebi R."/>
            <person name="Steentjes M.B.F."/>
            <person name="Corcolon B."/>
            <person name="Chong P.A."/>
            <person name="Kema G.H.J."/>
            <person name="Seidl M.F."/>
        </authorList>
    </citation>
    <scope>NUCLEOTIDE SEQUENCE [LARGE SCALE GENOMIC DNA]</scope>
    <source>
        <strain evidence="4 5">P124</strain>
    </source>
</reference>
<gene>
    <name evidence="4" type="ORF">PRZ48_015193</name>
</gene>
<evidence type="ECO:0000256" key="2">
    <source>
        <dbReference type="ARBA" id="ARBA00022857"/>
    </source>
</evidence>
<comment type="caution">
    <text evidence="4">The sequence shown here is derived from an EMBL/GenBank/DDBJ whole genome shotgun (WGS) entry which is preliminary data.</text>
</comment>
<dbReference type="InterPro" id="IPR020904">
    <property type="entry name" value="Sc_DH/Rdtase_CS"/>
</dbReference>
<accession>A0ABR0DXW1</accession>
<protein>
    <submittedName>
        <fullName evidence="4">Uncharacterized protein</fullName>
    </submittedName>
</protein>
<evidence type="ECO:0000256" key="3">
    <source>
        <dbReference type="ARBA" id="ARBA00023002"/>
    </source>
</evidence>
<sequence>MLSRFGPTLAPALRTGFTQQASRFAPVACRQRIPCIATRKSSTHINDNFKKPSAIAERLPDPDSIHARCRLREFEFEGRVFIVTGGARGLGLTLAEALVEAGGHVYCVDRLPEPDKAFFDTQERLAHHFGGSLHYRKVDVQHAPELNAAVAEIAGEHSRLDGLVAAAGVQRVTKALDYPADKITEMMNINFGGVFLSAQACARQMVKYKTPGAMVLVGSMSGKVANRGLYCCVYNASKAAVEQLGRSLAMEWGQIIDGKPIRVNVLCPGNINTPMVQKNFEDEPHLKELWESSNMLGRISEPSEFRGAVLYMLSDSASFMTGSHILVDGGFTACCKSIMPHDFIIICQFPDIKE</sequence>
<name>A0ABR0DXW1_ZASCE</name>
<evidence type="ECO:0000313" key="4">
    <source>
        <dbReference type="EMBL" id="KAK4494007.1"/>
    </source>
</evidence>
<dbReference type="Gene3D" id="3.40.50.720">
    <property type="entry name" value="NAD(P)-binding Rossmann-like Domain"/>
    <property type="match status" value="1"/>
</dbReference>
<proteinExistence type="inferred from homology"/>
<evidence type="ECO:0000256" key="1">
    <source>
        <dbReference type="ARBA" id="ARBA00006484"/>
    </source>
</evidence>
<dbReference type="Pfam" id="PF13561">
    <property type="entry name" value="adh_short_C2"/>
    <property type="match status" value="1"/>
</dbReference>
<dbReference type="PRINTS" id="PR00080">
    <property type="entry name" value="SDRFAMILY"/>
</dbReference>
<dbReference type="InterPro" id="IPR036291">
    <property type="entry name" value="NAD(P)-bd_dom_sf"/>
</dbReference>
<dbReference type="PANTHER" id="PTHR43008:SF10">
    <property type="entry name" value="CHAIN DEHYDROGENASE_OXIDOREDUCTASE, PUTATIVE (AFU_ORTHOLOGUE AFUA_2G15740)-RELATED"/>
    <property type="match status" value="1"/>
</dbReference>
<comment type="similarity">
    <text evidence="1">Belongs to the short-chain dehydrogenases/reductases (SDR) family.</text>
</comment>
<keyword evidence="5" id="KW-1185">Reference proteome</keyword>
<dbReference type="EMBL" id="JAXOVC010000015">
    <property type="protein sequence ID" value="KAK4494007.1"/>
    <property type="molecule type" value="Genomic_DNA"/>
</dbReference>
<dbReference type="InterPro" id="IPR002347">
    <property type="entry name" value="SDR_fam"/>
</dbReference>
<dbReference type="Proteomes" id="UP001305779">
    <property type="component" value="Unassembled WGS sequence"/>
</dbReference>
<dbReference type="PRINTS" id="PR00081">
    <property type="entry name" value="GDHRDH"/>
</dbReference>
<organism evidence="4 5">
    <name type="scientific">Zasmidium cellare</name>
    <name type="common">Wine cellar mold</name>
    <name type="synonym">Racodium cellare</name>
    <dbReference type="NCBI Taxonomy" id="395010"/>
    <lineage>
        <taxon>Eukaryota</taxon>
        <taxon>Fungi</taxon>
        <taxon>Dikarya</taxon>
        <taxon>Ascomycota</taxon>
        <taxon>Pezizomycotina</taxon>
        <taxon>Dothideomycetes</taxon>
        <taxon>Dothideomycetidae</taxon>
        <taxon>Mycosphaerellales</taxon>
        <taxon>Mycosphaerellaceae</taxon>
        <taxon>Zasmidium</taxon>
    </lineage>
</organism>
<dbReference type="SUPFAM" id="SSF51735">
    <property type="entry name" value="NAD(P)-binding Rossmann-fold domains"/>
    <property type="match status" value="1"/>
</dbReference>
<dbReference type="PANTHER" id="PTHR43008">
    <property type="entry name" value="BENZIL REDUCTASE"/>
    <property type="match status" value="1"/>
</dbReference>
<dbReference type="PROSITE" id="PS00061">
    <property type="entry name" value="ADH_SHORT"/>
    <property type="match status" value="1"/>
</dbReference>